<name>A0ABW2X620_9ACTN</name>
<evidence type="ECO:0000256" key="6">
    <source>
        <dbReference type="ARBA" id="ARBA00012947"/>
    </source>
</evidence>
<dbReference type="Proteomes" id="UP001596915">
    <property type="component" value="Unassembled WGS sequence"/>
</dbReference>
<evidence type="ECO:0000256" key="2">
    <source>
        <dbReference type="ARBA" id="ARBA00001968"/>
    </source>
</evidence>
<evidence type="ECO:0000256" key="10">
    <source>
        <dbReference type="ARBA" id="ARBA00030169"/>
    </source>
</evidence>
<dbReference type="Gene3D" id="3.50.30.40">
    <property type="entry name" value="Ribonuclease E inhibitor RraA/RraA-like"/>
    <property type="match status" value="1"/>
</dbReference>
<keyword evidence="14" id="KW-1185">Reference proteome</keyword>
<evidence type="ECO:0000313" key="14">
    <source>
        <dbReference type="Proteomes" id="UP001596915"/>
    </source>
</evidence>
<dbReference type="InterPro" id="IPR036704">
    <property type="entry name" value="RraA/RraA-like_sf"/>
</dbReference>
<comment type="cofactor">
    <cofactor evidence="2">
        <name>a divalent metal cation</name>
        <dbReference type="ChEBI" id="CHEBI:60240"/>
    </cofactor>
</comment>
<dbReference type="Pfam" id="PF03737">
    <property type="entry name" value="RraA-like"/>
    <property type="match status" value="1"/>
</dbReference>
<dbReference type="EMBL" id="JBHTGL010000008">
    <property type="protein sequence ID" value="MFD0629252.1"/>
    <property type="molecule type" value="Genomic_DNA"/>
</dbReference>
<dbReference type="SUPFAM" id="SSF89562">
    <property type="entry name" value="RraA-like"/>
    <property type="match status" value="1"/>
</dbReference>
<evidence type="ECO:0000256" key="7">
    <source>
        <dbReference type="ARBA" id="ARBA00016549"/>
    </source>
</evidence>
<comment type="similarity">
    <text evidence="3">Belongs to the class II aldolase/RraA-like family.</text>
</comment>
<accession>A0ABW2X620</accession>
<dbReference type="EC" id="4.1.3.17" evidence="5"/>
<organism evidence="13 14">
    <name type="scientific">Streptomyces sanglieri</name>
    <dbReference type="NCBI Taxonomy" id="193460"/>
    <lineage>
        <taxon>Bacteria</taxon>
        <taxon>Bacillati</taxon>
        <taxon>Actinomycetota</taxon>
        <taxon>Actinomycetes</taxon>
        <taxon>Kitasatosporales</taxon>
        <taxon>Streptomycetaceae</taxon>
        <taxon>Streptomyces</taxon>
    </lineage>
</organism>
<evidence type="ECO:0000256" key="4">
    <source>
        <dbReference type="ARBA" id="ARBA00011233"/>
    </source>
</evidence>
<evidence type="ECO:0000256" key="1">
    <source>
        <dbReference type="ARBA" id="ARBA00001342"/>
    </source>
</evidence>
<dbReference type="EC" id="4.1.1.112" evidence="6"/>
<gene>
    <name evidence="13" type="ORF">ACFQ2K_48200</name>
</gene>
<dbReference type="NCBIfam" id="NF006093">
    <property type="entry name" value="PRK08245.1"/>
    <property type="match status" value="1"/>
</dbReference>
<evidence type="ECO:0000256" key="9">
    <source>
        <dbReference type="ARBA" id="ARBA00029596"/>
    </source>
</evidence>
<dbReference type="PANTHER" id="PTHR33254:SF4">
    <property type="entry name" value="4-HYDROXY-4-METHYL-2-OXOGLUTARATE ALDOLASE 3-RELATED"/>
    <property type="match status" value="1"/>
</dbReference>
<reference evidence="14" key="1">
    <citation type="journal article" date="2019" name="Int. J. Syst. Evol. Microbiol.">
        <title>The Global Catalogue of Microorganisms (GCM) 10K type strain sequencing project: providing services to taxonomists for standard genome sequencing and annotation.</title>
        <authorList>
            <consortium name="The Broad Institute Genomics Platform"/>
            <consortium name="The Broad Institute Genome Sequencing Center for Infectious Disease"/>
            <person name="Wu L."/>
            <person name="Ma J."/>
        </authorList>
    </citation>
    <scope>NUCLEOTIDE SEQUENCE [LARGE SCALE GENOMIC DNA]</scope>
    <source>
        <strain evidence="14">JCM 12607</strain>
    </source>
</reference>
<sequence>MGQVSSATACAKLHGLGIRRTWMEGPQPLTTGQKIAGSALTLQFMPQREDIASGLAQEAVERQTALWAVLEAVQPGDVLVIQAYGSTFSGCVGDMLVRYFKRKGGAGIVVDGRIRDAPRVRELGVPIWCTGTTPHYASQSELFPWAYDVPVAAGGVLCLPGDIVVADDDGAVVVPQATAPEVVATARDHQDWEVFSRMRLDQGARLGNYYPLTSESRAEYEQWRDEQRSSQR</sequence>
<comment type="caution">
    <text evidence="13">The sequence shown here is derived from an EMBL/GenBank/DDBJ whole genome shotgun (WGS) entry which is preliminary data.</text>
</comment>
<dbReference type="CDD" id="cd16841">
    <property type="entry name" value="RraA_family"/>
    <property type="match status" value="1"/>
</dbReference>
<evidence type="ECO:0000256" key="3">
    <source>
        <dbReference type="ARBA" id="ARBA00008621"/>
    </source>
</evidence>
<comment type="catalytic activity">
    <reaction evidence="1">
        <text>4-hydroxy-4-methyl-2-oxoglutarate = 2 pyruvate</text>
        <dbReference type="Rhea" id="RHEA:22748"/>
        <dbReference type="ChEBI" id="CHEBI:15361"/>
        <dbReference type="ChEBI" id="CHEBI:58276"/>
        <dbReference type="EC" id="4.1.3.17"/>
    </reaction>
</comment>
<comment type="function">
    <text evidence="8">Catalyzes the aldol cleavage of 4-hydroxy-4-methyl-2-oxoglutarate (HMG) into 2 molecules of pyruvate. Also contains a secondary oxaloacetate (OAA) decarboxylase activity due to the common pyruvate enolate transition state formed following C-C bond cleavage in the retro-aldol and decarboxylation reactions.</text>
</comment>
<evidence type="ECO:0000313" key="13">
    <source>
        <dbReference type="EMBL" id="MFD0629252.1"/>
    </source>
</evidence>
<dbReference type="PANTHER" id="PTHR33254">
    <property type="entry name" value="4-HYDROXY-4-METHYL-2-OXOGLUTARATE ALDOLASE 3-RELATED"/>
    <property type="match status" value="1"/>
</dbReference>
<comment type="subunit">
    <text evidence="4">Homotrimer.</text>
</comment>
<protein>
    <recommendedName>
        <fullName evidence="7">Putative 4-hydroxy-4-methyl-2-oxoglutarate aldolase</fullName>
        <ecNumber evidence="6">4.1.1.112</ecNumber>
        <ecNumber evidence="5">4.1.3.17</ecNumber>
    </recommendedName>
    <alternativeName>
        <fullName evidence="11">Oxaloacetate decarboxylase</fullName>
    </alternativeName>
    <alternativeName>
        <fullName evidence="9">Regulator of ribonuclease activity homolog</fullName>
    </alternativeName>
    <alternativeName>
        <fullName evidence="10">RraA-like protein</fullName>
    </alternativeName>
</protein>
<dbReference type="InterPro" id="IPR005493">
    <property type="entry name" value="RraA/RraA-like"/>
</dbReference>
<proteinExistence type="inferred from homology"/>
<evidence type="ECO:0000256" key="5">
    <source>
        <dbReference type="ARBA" id="ARBA00012213"/>
    </source>
</evidence>
<evidence type="ECO:0000256" key="12">
    <source>
        <dbReference type="ARBA" id="ARBA00047973"/>
    </source>
</evidence>
<evidence type="ECO:0000256" key="11">
    <source>
        <dbReference type="ARBA" id="ARBA00032305"/>
    </source>
</evidence>
<evidence type="ECO:0000256" key="8">
    <source>
        <dbReference type="ARBA" id="ARBA00025046"/>
    </source>
</evidence>
<comment type="catalytic activity">
    <reaction evidence="12">
        <text>oxaloacetate + H(+) = pyruvate + CO2</text>
        <dbReference type="Rhea" id="RHEA:15641"/>
        <dbReference type="ChEBI" id="CHEBI:15361"/>
        <dbReference type="ChEBI" id="CHEBI:15378"/>
        <dbReference type="ChEBI" id="CHEBI:16452"/>
        <dbReference type="ChEBI" id="CHEBI:16526"/>
        <dbReference type="EC" id="4.1.1.112"/>
    </reaction>
</comment>